<organism evidence="3 4">
    <name type="scientific">Saccharopolyspora montiporae</name>
    <dbReference type="NCBI Taxonomy" id="2781240"/>
    <lineage>
        <taxon>Bacteria</taxon>
        <taxon>Bacillati</taxon>
        <taxon>Actinomycetota</taxon>
        <taxon>Actinomycetes</taxon>
        <taxon>Pseudonocardiales</taxon>
        <taxon>Pseudonocardiaceae</taxon>
        <taxon>Saccharopolyspora</taxon>
    </lineage>
</organism>
<evidence type="ECO:0000256" key="2">
    <source>
        <dbReference type="SAM" id="Phobius"/>
    </source>
</evidence>
<feature type="transmembrane region" description="Helical" evidence="2">
    <location>
        <begin position="107"/>
        <end position="128"/>
    </location>
</feature>
<name>A0A929B901_9PSEU</name>
<gene>
    <name evidence="3" type="ORF">IQ251_04820</name>
</gene>
<dbReference type="Proteomes" id="UP000598360">
    <property type="component" value="Unassembled WGS sequence"/>
</dbReference>
<reference evidence="3" key="1">
    <citation type="submission" date="2020-10" db="EMBL/GenBank/DDBJ databases">
        <title>Diversity and distribution of actinomycetes associated with coral in the coast of Hainan.</title>
        <authorList>
            <person name="Li F."/>
        </authorList>
    </citation>
    <scope>NUCLEOTIDE SEQUENCE</scope>
    <source>
        <strain evidence="3">HNM0983</strain>
    </source>
</reference>
<proteinExistence type="predicted"/>
<keyword evidence="2" id="KW-0812">Transmembrane</keyword>
<feature type="region of interest" description="Disordered" evidence="1">
    <location>
        <begin position="142"/>
        <end position="223"/>
    </location>
</feature>
<feature type="compositionally biased region" description="Basic and acidic residues" evidence="1">
    <location>
        <begin position="211"/>
        <end position="223"/>
    </location>
</feature>
<keyword evidence="2" id="KW-1133">Transmembrane helix</keyword>
<feature type="transmembrane region" description="Helical" evidence="2">
    <location>
        <begin position="82"/>
        <end position="101"/>
    </location>
</feature>
<feature type="transmembrane region" description="Helical" evidence="2">
    <location>
        <begin position="55"/>
        <end position="75"/>
    </location>
</feature>
<evidence type="ECO:0000256" key="1">
    <source>
        <dbReference type="SAM" id="MobiDB-lite"/>
    </source>
</evidence>
<dbReference type="AlphaFoldDB" id="A0A929B901"/>
<comment type="caution">
    <text evidence="3">The sequence shown here is derived from an EMBL/GenBank/DDBJ whole genome shotgun (WGS) entry which is preliminary data.</text>
</comment>
<sequence>MTTEAPRRHPVHLVHRVGAALLGVFLCVFGALGFASASSLFGGDGDVVLGLGTNGALATVSVVVGLVLLVAAWWGDPISSTVAMAAGGLFLVSGLVHLAVLGTGWNIFAFGFSNIVFSLVVGLALGFLGAYGRLSGGLPPDNPYRRAHPLGSKRPAPEEQEAAESVSAEEQEMLEAEMAMGEGHPTPRQEELVAREMAEQRRREHRRAWRNVREREDDGGSQR</sequence>
<feature type="compositionally biased region" description="Basic and acidic residues" evidence="1">
    <location>
        <begin position="185"/>
        <end position="202"/>
    </location>
</feature>
<feature type="compositionally biased region" description="Acidic residues" evidence="1">
    <location>
        <begin position="158"/>
        <end position="175"/>
    </location>
</feature>
<keyword evidence="2" id="KW-0472">Membrane</keyword>
<dbReference type="RefSeq" id="WP_193927201.1">
    <property type="nucleotide sequence ID" value="NZ_JADEYC010000007.1"/>
</dbReference>
<protein>
    <submittedName>
        <fullName evidence="3">DUF4383 domain-containing protein</fullName>
    </submittedName>
</protein>
<dbReference type="EMBL" id="JADEYC010000007">
    <property type="protein sequence ID" value="MBE9373768.1"/>
    <property type="molecule type" value="Genomic_DNA"/>
</dbReference>
<evidence type="ECO:0000313" key="3">
    <source>
        <dbReference type="EMBL" id="MBE9373768.1"/>
    </source>
</evidence>
<keyword evidence="4" id="KW-1185">Reference proteome</keyword>
<feature type="transmembrane region" description="Helical" evidence="2">
    <location>
        <begin position="17"/>
        <end position="35"/>
    </location>
</feature>
<accession>A0A929B901</accession>
<evidence type="ECO:0000313" key="4">
    <source>
        <dbReference type="Proteomes" id="UP000598360"/>
    </source>
</evidence>